<evidence type="ECO:0000313" key="13">
    <source>
        <dbReference type="EMBL" id="CAE2288247.1"/>
    </source>
</evidence>
<evidence type="ECO:0000256" key="6">
    <source>
        <dbReference type="ARBA" id="ARBA00022806"/>
    </source>
</evidence>
<dbReference type="FunFam" id="3.40.50.10810:FF:000015">
    <property type="entry name" value="lymphoid-specific helicase isoform X1"/>
    <property type="match status" value="1"/>
</dbReference>
<keyword evidence="8" id="KW-0175">Coiled coil</keyword>
<organism evidence="13">
    <name type="scientific">Guillardia theta</name>
    <name type="common">Cryptophyte</name>
    <name type="synonym">Cryptomonas phi</name>
    <dbReference type="NCBI Taxonomy" id="55529"/>
    <lineage>
        <taxon>Eukaryota</taxon>
        <taxon>Cryptophyceae</taxon>
        <taxon>Pyrenomonadales</taxon>
        <taxon>Geminigeraceae</taxon>
        <taxon>Guillardia</taxon>
    </lineage>
</organism>
<dbReference type="EMBL" id="HBKN01013580">
    <property type="protein sequence ID" value="CAE2288247.1"/>
    <property type="molecule type" value="Transcribed_RNA"/>
</dbReference>
<dbReference type="AlphaFoldDB" id="A0A7S4K9V9"/>
<dbReference type="GO" id="GO:0016787">
    <property type="term" value="F:hydrolase activity"/>
    <property type="evidence" value="ECO:0007669"/>
    <property type="project" value="UniProtKB-KW"/>
</dbReference>
<keyword evidence="7" id="KW-0067">ATP-binding</keyword>
<dbReference type="InterPro" id="IPR000330">
    <property type="entry name" value="SNF2_N"/>
</dbReference>
<dbReference type="Gene3D" id="3.40.50.300">
    <property type="entry name" value="P-loop containing nucleotide triphosphate hydrolases"/>
    <property type="match status" value="1"/>
</dbReference>
<evidence type="ECO:0000256" key="10">
    <source>
        <dbReference type="SAM" id="MobiDB-lite"/>
    </source>
</evidence>
<dbReference type="GO" id="GO:0005634">
    <property type="term" value="C:nucleus"/>
    <property type="evidence" value="ECO:0007669"/>
    <property type="project" value="UniProtKB-SubCell"/>
</dbReference>
<dbReference type="InterPro" id="IPR001650">
    <property type="entry name" value="Helicase_C-like"/>
</dbReference>
<evidence type="ECO:0000256" key="8">
    <source>
        <dbReference type="ARBA" id="ARBA00023054"/>
    </source>
</evidence>
<evidence type="ECO:0000259" key="11">
    <source>
        <dbReference type="PROSITE" id="PS51192"/>
    </source>
</evidence>
<protein>
    <submittedName>
        <fullName evidence="13">Uncharacterized protein</fullName>
    </submittedName>
</protein>
<dbReference type="GO" id="GO:0005524">
    <property type="term" value="F:ATP binding"/>
    <property type="evidence" value="ECO:0007669"/>
    <property type="project" value="UniProtKB-KW"/>
</dbReference>
<evidence type="ECO:0000256" key="1">
    <source>
        <dbReference type="ARBA" id="ARBA00004123"/>
    </source>
</evidence>
<dbReference type="PROSITE" id="PS51194">
    <property type="entry name" value="HELICASE_CTER"/>
    <property type="match status" value="1"/>
</dbReference>
<feature type="compositionally biased region" description="Low complexity" evidence="10">
    <location>
        <begin position="715"/>
        <end position="726"/>
    </location>
</feature>
<dbReference type="PANTHER" id="PTHR10799">
    <property type="entry name" value="SNF2/RAD54 HELICASE FAMILY"/>
    <property type="match status" value="1"/>
</dbReference>
<evidence type="ECO:0000256" key="9">
    <source>
        <dbReference type="ARBA" id="ARBA00023242"/>
    </source>
</evidence>
<evidence type="ECO:0000256" key="3">
    <source>
        <dbReference type="ARBA" id="ARBA00007025"/>
    </source>
</evidence>
<gene>
    <name evidence="13" type="ORF">GTHE00462_LOCUS10585</name>
</gene>
<evidence type="ECO:0000256" key="4">
    <source>
        <dbReference type="ARBA" id="ARBA00022741"/>
    </source>
</evidence>
<dbReference type="GO" id="GO:0004386">
    <property type="term" value="F:helicase activity"/>
    <property type="evidence" value="ECO:0007669"/>
    <property type="project" value="UniProtKB-KW"/>
</dbReference>
<dbReference type="Gene3D" id="3.40.50.10810">
    <property type="entry name" value="Tandem AAA-ATPase domain"/>
    <property type="match status" value="1"/>
</dbReference>
<dbReference type="GO" id="GO:0009507">
    <property type="term" value="C:chloroplast"/>
    <property type="evidence" value="ECO:0007669"/>
    <property type="project" value="UniProtKB-SubCell"/>
</dbReference>
<dbReference type="Pfam" id="PF00176">
    <property type="entry name" value="SNF2-rel_dom"/>
    <property type="match status" value="1"/>
</dbReference>
<dbReference type="SUPFAM" id="SSF52540">
    <property type="entry name" value="P-loop containing nucleoside triphosphate hydrolases"/>
    <property type="match status" value="2"/>
</dbReference>
<dbReference type="InterPro" id="IPR038718">
    <property type="entry name" value="SNF2-like_sf"/>
</dbReference>
<proteinExistence type="inferred from homology"/>
<name>A0A7S4K9V9_GUITH</name>
<feature type="domain" description="Helicase C-terminal" evidence="12">
    <location>
        <begin position="340"/>
        <end position="519"/>
    </location>
</feature>
<evidence type="ECO:0000256" key="5">
    <source>
        <dbReference type="ARBA" id="ARBA00022801"/>
    </source>
</evidence>
<keyword evidence="5" id="KW-0378">Hydrolase</keyword>
<dbReference type="SMART" id="SM00490">
    <property type="entry name" value="HELICc"/>
    <property type="match status" value="1"/>
</dbReference>
<dbReference type="InterPro" id="IPR014001">
    <property type="entry name" value="Helicase_ATP-bd"/>
</dbReference>
<feature type="region of interest" description="Disordered" evidence="10">
    <location>
        <begin position="687"/>
        <end position="734"/>
    </location>
</feature>
<dbReference type="Pfam" id="PF00271">
    <property type="entry name" value="Helicase_C"/>
    <property type="match status" value="1"/>
</dbReference>
<evidence type="ECO:0000256" key="2">
    <source>
        <dbReference type="ARBA" id="ARBA00004229"/>
    </source>
</evidence>
<dbReference type="CDD" id="cd18793">
    <property type="entry name" value="SF2_C_SNF"/>
    <property type="match status" value="1"/>
</dbReference>
<accession>A0A7S4K9V9</accession>
<feature type="domain" description="Helicase ATP-binding" evidence="11">
    <location>
        <begin position="33"/>
        <end position="203"/>
    </location>
</feature>
<comment type="subcellular location">
    <subcellularLocation>
        <location evidence="1">Nucleus</location>
    </subcellularLocation>
    <subcellularLocation>
        <location evidence="2">Plastid</location>
        <location evidence="2">Chloroplast</location>
    </subcellularLocation>
</comment>
<reference evidence="13" key="1">
    <citation type="submission" date="2021-01" db="EMBL/GenBank/DDBJ databases">
        <authorList>
            <person name="Corre E."/>
            <person name="Pelletier E."/>
            <person name="Niang G."/>
            <person name="Scheremetjew M."/>
            <person name="Finn R."/>
            <person name="Kale V."/>
            <person name="Holt S."/>
            <person name="Cochrane G."/>
            <person name="Meng A."/>
            <person name="Brown T."/>
            <person name="Cohen L."/>
        </authorList>
    </citation>
    <scope>NUCLEOTIDE SEQUENCE</scope>
    <source>
        <strain evidence="13">CCMP 2712</strain>
    </source>
</reference>
<keyword evidence="6" id="KW-0347">Helicase</keyword>
<comment type="similarity">
    <text evidence="3">Belongs to the SNF2/RAD54 helicase family.</text>
</comment>
<dbReference type="InterPro" id="IPR027417">
    <property type="entry name" value="P-loop_NTPase"/>
</dbReference>
<dbReference type="PROSITE" id="PS51192">
    <property type="entry name" value="HELICASE_ATP_BIND_1"/>
    <property type="match status" value="1"/>
</dbReference>
<sequence length="784" mass="90244">MPVNEVIEEQATIMGDESLKLKAYQIEGVNWLVNLYNNNLSGILADEMGLGKTVQVIGMITHLIEKKHQYGPFMVIAPLSTLSNWQNEFERWAPTVNAIVYKGTPAERKELFNTQIKTGNFNVLIVQYELVMDKVDSKRLKAVQWAYLVVDEGHRLKNRESKLFSCLTGRNGYRASHRLILSGTPLQNEIHELWSLLNFLLPEVFDTNEDFQEWFSKPFRTGDDEVDVDDEEKEFLIKCLHAILRPFMTRRLKADLKDIMQLPETRENILKCEFSSLQKVLYLQTENHVLMTQDTYGNAKQKKMNNRVAQLRKVCNHPFLFDEYFLGNEFLIRSCGKLELLDRILPKLQAADHRVLIYSQMVKLLHILQGYCEMKRYKHLVLSGESSSEDRINMMKLWNAEDSEYFIFMLSTRAGGQGINLQTADTVIIYDSDWNPMMDEQAKARVHRLGQTKQCLVLRLITPNTVEEKVNKRAQTRLANEDLAIETGRFNLRTDVEDTHELLKQKLAKEFESKMEQAKEQVHTDEEVNELIARSQEEIDLFNEMDMKEKARQEEEYARTGKKPLPRLMTDDEIPQWLLGEPIFIDDKVIILADSTSSTSLETQTGIVTTVSNPNTFIVSVNGEELSFPRSQLRLVKLDAEDMYRESAGYGRGQRVSKEVDRTNKFDWSNMSDKMFERKLMEADTAEDWMKGSTRKRKNDGGQSRGAGKRKKTEPAAPASPSLPEGEASRAKVKKVHSHELFRVKDESAAPPWTGGDPVAFLAGRSLSVVHGDFRFRFEFSARI</sequence>
<keyword evidence="9" id="KW-0539">Nucleus</keyword>
<evidence type="ECO:0000259" key="12">
    <source>
        <dbReference type="PROSITE" id="PS51194"/>
    </source>
</evidence>
<dbReference type="SMART" id="SM00487">
    <property type="entry name" value="DEXDc"/>
    <property type="match status" value="1"/>
</dbReference>
<evidence type="ECO:0000256" key="7">
    <source>
        <dbReference type="ARBA" id="ARBA00022840"/>
    </source>
</evidence>
<dbReference type="InterPro" id="IPR049730">
    <property type="entry name" value="SNF2/RAD54-like_C"/>
</dbReference>
<keyword evidence="4" id="KW-0547">Nucleotide-binding</keyword>